<keyword evidence="6" id="KW-1133">Transmembrane helix</keyword>
<keyword evidence="4 8" id="KW-0732">Signal</keyword>
<feature type="domain" description="Malectin-like" evidence="10">
    <location>
        <begin position="27"/>
        <end position="353"/>
    </location>
</feature>
<comment type="subcellular location">
    <subcellularLocation>
        <location evidence="1">Membrane</location>
        <topology evidence="1">Single-pass membrane protein</topology>
    </subcellularLocation>
</comment>
<dbReference type="SUPFAM" id="SSF52058">
    <property type="entry name" value="L domain-like"/>
    <property type="match status" value="1"/>
</dbReference>
<dbReference type="FunFam" id="3.80.10.10:FF:000129">
    <property type="entry name" value="Leucine-rich repeat receptor-like kinase"/>
    <property type="match status" value="1"/>
</dbReference>
<dbReference type="AlphaFoldDB" id="A0A834SM01"/>
<dbReference type="PROSITE" id="PS51450">
    <property type="entry name" value="LRR"/>
    <property type="match status" value="1"/>
</dbReference>
<keyword evidence="3" id="KW-0812">Transmembrane</keyword>
<dbReference type="Gene3D" id="3.80.10.10">
    <property type="entry name" value="Ribonuclease Inhibitor"/>
    <property type="match status" value="2"/>
</dbReference>
<keyword evidence="5" id="KW-0677">Repeat</keyword>
<dbReference type="GO" id="GO:0016301">
    <property type="term" value="F:kinase activity"/>
    <property type="evidence" value="ECO:0007669"/>
    <property type="project" value="UniProtKB-KW"/>
</dbReference>
<evidence type="ECO:0000256" key="5">
    <source>
        <dbReference type="ARBA" id="ARBA00022737"/>
    </source>
</evidence>
<evidence type="ECO:0000256" key="8">
    <source>
        <dbReference type="SAM" id="SignalP"/>
    </source>
</evidence>
<name>A0A834SM01_9FABA</name>
<keyword evidence="2" id="KW-0433">Leucine-rich repeat</keyword>
<evidence type="ECO:0000313" key="12">
    <source>
        <dbReference type="Proteomes" id="UP000634136"/>
    </source>
</evidence>
<evidence type="ECO:0000256" key="7">
    <source>
        <dbReference type="ARBA" id="ARBA00023136"/>
    </source>
</evidence>
<dbReference type="GO" id="GO:0016020">
    <property type="term" value="C:membrane"/>
    <property type="evidence" value="ECO:0007669"/>
    <property type="project" value="UniProtKB-SubCell"/>
</dbReference>
<evidence type="ECO:0000259" key="9">
    <source>
        <dbReference type="Pfam" id="PF08263"/>
    </source>
</evidence>
<evidence type="ECO:0000256" key="4">
    <source>
        <dbReference type="ARBA" id="ARBA00022729"/>
    </source>
</evidence>
<evidence type="ECO:0000313" key="11">
    <source>
        <dbReference type="EMBL" id="KAF7806843.1"/>
    </source>
</evidence>
<evidence type="ECO:0000256" key="2">
    <source>
        <dbReference type="ARBA" id="ARBA00022614"/>
    </source>
</evidence>
<dbReference type="Pfam" id="PF12819">
    <property type="entry name" value="Malectin_like"/>
    <property type="match status" value="1"/>
</dbReference>
<organism evidence="11 12">
    <name type="scientific">Senna tora</name>
    <dbReference type="NCBI Taxonomy" id="362788"/>
    <lineage>
        <taxon>Eukaryota</taxon>
        <taxon>Viridiplantae</taxon>
        <taxon>Streptophyta</taxon>
        <taxon>Embryophyta</taxon>
        <taxon>Tracheophyta</taxon>
        <taxon>Spermatophyta</taxon>
        <taxon>Magnoliopsida</taxon>
        <taxon>eudicotyledons</taxon>
        <taxon>Gunneridae</taxon>
        <taxon>Pentapetalae</taxon>
        <taxon>rosids</taxon>
        <taxon>fabids</taxon>
        <taxon>Fabales</taxon>
        <taxon>Fabaceae</taxon>
        <taxon>Caesalpinioideae</taxon>
        <taxon>Cassia clade</taxon>
        <taxon>Senna</taxon>
    </lineage>
</organism>
<feature type="chain" id="PRO_5032444170" evidence="8">
    <location>
        <begin position="19"/>
        <end position="544"/>
    </location>
</feature>
<evidence type="ECO:0000259" key="10">
    <source>
        <dbReference type="Pfam" id="PF12819"/>
    </source>
</evidence>
<comment type="caution">
    <text evidence="11">The sequence shown here is derived from an EMBL/GenBank/DDBJ whole genome shotgun (WGS) entry which is preliminary data.</text>
</comment>
<dbReference type="Pfam" id="PF08263">
    <property type="entry name" value="LRRNT_2"/>
    <property type="match status" value="1"/>
</dbReference>
<accession>A0A834SM01</accession>
<sequence>MPFLSLLLLLPFLSLSLSQTPPKGFLLDCGAISGSEIDGLSWVTDSGFVSTGTPKNLTTTTTNTTTLLVPTLSTVRSFPLRIRKNCYTFQVYRGARYMVRATYFYGGINGPDHPSPPAFDQIVDGTLWSVVNTTEDYANGDYTVYEGVFLARGKTMSFCIGSNSYTDSDPFISALELVILGDSLYNTTDFSNFGLSLVARHSFGYSGSVMRYPDDQFDRMWEPFALNNSTKASSSNVSVSGFWNLPPLKVFETHLGSDQLESLVLKWPPASLPNAKYYIALYFADNNGSSSGRSRILNISVNGITYYHDLNVTADGVVVFANQWPLSGSTTVTLAPAASSSLGPLINAGEIFQLASYLVFQFLTFLRCYNIVIALVKIKESLQNPPLDWTGDPCMPQQYSWTGITCSVGRQIRVVTLNLTSMDLSGSLSPYIANMTALTNIWLGNNSLSGHIPDLSSLKMLETLCYTLLLFKGNNILVAFGIMKHLEDNQLSGEIPSSLGNISSLHEIFLQNNNLTGQVPKSLTEKTGLDLKTSGNNLLSPPAS</sequence>
<dbReference type="InterPro" id="IPR013210">
    <property type="entry name" value="LRR_N_plant-typ"/>
</dbReference>
<gene>
    <name evidence="11" type="ORF">G2W53_039004</name>
</gene>
<keyword evidence="7" id="KW-0472">Membrane</keyword>
<dbReference type="InterPro" id="IPR032675">
    <property type="entry name" value="LRR_dom_sf"/>
</dbReference>
<reference evidence="11" key="1">
    <citation type="submission" date="2020-09" db="EMBL/GenBank/DDBJ databases">
        <title>Genome-Enabled Discovery of Anthraquinone Biosynthesis in Senna tora.</title>
        <authorList>
            <person name="Kang S.-H."/>
            <person name="Pandey R.P."/>
            <person name="Lee C.-M."/>
            <person name="Sim J.-S."/>
            <person name="Jeong J.-T."/>
            <person name="Choi B.-S."/>
            <person name="Jung M."/>
            <person name="Ginzburg D."/>
            <person name="Zhao K."/>
            <person name="Won S.Y."/>
            <person name="Oh T.-J."/>
            <person name="Yu Y."/>
            <person name="Kim N.-H."/>
            <person name="Lee O.R."/>
            <person name="Lee T.-H."/>
            <person name="Bashyal P."/>
            <person name="Kim T.-S."/>
            <person name="Lee W.-H."/>
            <person name="Kawkins C."/>
            <person name="Kim C.-K."/>
            <person name="Kim J.S."/>
            <person name="Ahn B.O."/>
            <person name="Rhee S.Y."/>
            <person name="Sohng J.K."/>
        </authorList>
    </citation>
    <scope>NUCLEOTIDE SEQUENCE</scope>
    <source>
        <tissue evidence="11">Leaf</tissue>
    </source>
</reference>
<dbReference type="Gene3D" id="2.60.120.430">
    <property type="entry name" value="Galactose-binding lectin"/>
    <property type="match status" value="1"/>
</dbReference>
<keyword evidence="11" id="KW-0418">Kinase</keyword>
<dbReference type="Proteomes" id="UP000634136">
    <property type="component" value="Unassembled WGS sequence"/>
</dbReference>
<dbReference type="PANTHER" id="PTHR45631">
    <property type="entry name" value="OS07G0107800 PROTEIN-RELATED"/>
    <property type="match status" value="1"/>
</dbReference>
<feature type="signal peptide" evidence="8">
    <location>
        <begin position="1"/>
        <end position="18"/>
    </location>
</feature>
<dbReference type="InterPro" id="IPR001611">
    <property type="entry name" value="Leu-rich_rpt"/>
</dbReference>
<proteinExistence type="predicted"/>
<dbReference type="OrthoDB" id="1394818at2759"/>
<dbReference type="PANTHER" id="PTHR45631:SF3">
    <property type="entry name" value="OS05G0393100 PROTEIN"/>
    <property type="match status" value="1"/>
</dbReference>
<keyword evidence="12" id="KW-1185">Reference proteome</keyword>
<dbReference type="EMBL" id="JAAIUW010000012">
    <property type="protein sequence ID" value="KAF7806843.1"/>
    <property type="molecule type" value="Genomic_DNA"/>
</dbReference>
<feature type="domain" description="Leucine-rich repeat-containing N-terminal plant-type" evidence="9">
    <location>
        <begin position="374"/>
        <end position="407"/>
    </location>
</feature>
<evidence type="ECO:0000256" key="3">
    <source>
        <dbReference type="ARBA" id="ARBA00022692"/>
    </source>
</evidence>
<keyword evidence="11" id="KW-0675">Receptor</keyword>
<dbReference type="InterPro" id="IPR024788">
    <property type="entry name" value="Malectin-like_Carb-bd_dom"/>
</dbReference>
<evidence type="ECO:0000256" key="6">
    <source>
        <dbReference type="ARBA" id="ARBA00022989"/>
    </source>
</evidence>
<keyword evidence="11" id="KW-0808">Transferase</keyword>
<evidence type="ECO:0000256" key="1">
    <source>
        <dbReference type="ARBA" id="ARBA00004167"/>
    </source>
</evidence>
<protein>
    <submittedName>
        <fullName evidence="11">Putative leucine-rich repeat receptor-like serine/threonine-protein kinase</fullName>
    </submittedName>
</protein>